<reference evidence="1" key="1">
    <citation type="submission" date="2022-05" db="EMBL/GenBank/DDBJ databases">
        <authorList>
            <person name="Okamura Y."/>
        </authorList>
    </citation>
    <scope>NUCLEOTIDE SEQUENCE</scope>
</reference>
<name>A0A9P0TK45_PIEBR</name>
<gene>
    <name evidence="1" type="ORF">PIBRA_LOCUS6876</name>
</gene>
<dbReference type="AlphaFoldDB" id="A0A9P0TK45"/>
<comment type="caution">
    <text evidence="1">The sequence shown here is derived from an EMBL/GenBank/DDBJ whole genome shotgun (WGS) entry which is preliminary data.</text>
</comment>
<sequence>MTVVSTSIVNGLLGDAIPQYQRPNLLSVIHNRLKPAANSTHINKVAEETEVEKAINNKIEELKSYLQDEDIVNATNEFFQDQTKIVELISKDKHNLRDKKYQSKHNAKYMRLRKKIDRALKKELISDKAHDLVIKTLDNLIGKLVGSQCNWKNKGTQIHTPNMLNDLWNKEWKRLKNNYLQKLKVNDEKQIGELTSFFDGLYTFFSFIIKDMGLLSNMYKIKCKYMDKPIYRKLEDFECDSDSDVHNNDCKRFVICSKELKNFMLDFYNFINDTTVSVIRNYAEMYVRDTDNFSEKPTIVSSINTTSIKMEKAVVDIFIKNTKAFKLDSKQSKEGNIKYLSNYVRATISEIKTIATSYLRNELKDTKAKLSTGIKDDLNISLKVDLENLQREVLGRICFVFRFCNGKYTGRRNGDVDNSNINIESKINELFNLTNFRSLLDTKSDKNSFRSKNYTYATINVTRTTLFRFLIYK</sequence>
<evidence type="ECO:0000313" key="1">
    <source>
        <dbReference type="EMBL" id="CAH4030205.1"/>
    </source>
</evidence>
<proteinExistence type="predicted"/>
<dbReference type="Proteomes" id="UP001152562">
    <property type="component" value="Unassembled WGS sequence"/>
</dbReference>
<protein>
    <submittedName>
        <fullName evidence="1">Uncharacterized protein</fullName>
    </submittedName>
</protein>
<evidence type="ECO:0000313" key="2">
    <source>
        <dbReference type="Proteomes" id="UP001152562"/>
    </source>
</evidence>
<dbReference type="EMBL" id="CALOZG010000010">
    <property type="protein sequence ID" value="CAH4030205.1"/>
    <property type="molecule type" value="Genomic_DNA"/>
</dbReference>
<accession>A0A9P0TK45</accession>
<keyword evidence="2" id="KW-1185">Reference proteome</keyword>
<organism evidence="1 2">
    <name type="scientific">Pieris brassicae</name>
    <name type="common">White butterfly</name>
    <name type="synonym">Large white butterfly</name>
    <dbReference type="NCBI Taxonomy" id="7116"/>
    <lineage>
        <taxon>Eukaryota</taxon>
        <taxon>Metazoa</taxon>
        <taxon>Ecdysozoa</taxon>
        <taxon>Arthropoda</taxon>
        <taxon>Hexapoda</taxon>
        <taxon>Insecta</taxon>
        <taxon>Pterygota</taxon>
        <taxon>Neoptera</taxon>
        <taxon>Endopterygota</taxon>
        <taxon>Lepidoptera</taxon>
        <taxon>Glossata</taxon>
        <taxon>Ditrysia</taxon>
        <taxon>Papilionoidea</taxon>
        <taxon>Pieridae</taxon>
        <taxon>Pierinae</taxon>
        <taxon>Pieris</taxon>
    </lineage>
</organism>